<reference evidence="2 3" key="1">
    <citation type="journal article" date="2006" name="Proc. Natl. Acad. Sci. U.S.A.">
        <title>Genomic analysis of the uncultivated marine crenarchaeote Cenarchaeum symbiosum.</title>
        <authorList>
            <person name="Hallam S.J."/>
            <person name="Konstantinidis K.T."/>
            <person name="Putnam N."/>
            <person name="Schleper C."/>
            <person name="Watanabe Y."/>
            <person name="Sugahara J."/>
            <person name="Preston C."/>
            <person name="de la Torre J."/>
            <person name="Richardson P.M."/>
            <person name="DeLong E.F."/>
        </authorList>
    </citation>
    <scope>NUCLEOTIDE SEQUENCE [LARGE SCALE GENOMIC DNA]</scope>
    <source>
        <strain evidence="3">A</strain>
    </source>
</reference>
<protein>
    <submittedName>
        <fullName evidence="2">Uncharacterized protein</fullName>
    </submittedName>
</protein>
<dbReference type="Proteomes" id="UP000000758">
    <property type="component" value="Chromosome"/>
</dbReference>
<evidence type="ECO:0000313" key="3">
    <source>
        <dbReference type="Proteomes" id="UP000000758"/>
    </source>
</evidence>
<evidence type="ECO:0000313" key="2">
    <source>
        <dbReference type="EMBL" id="ABK76696.1"/>
    </source>
</evidence>
<dbReference type="STRING" id="414004.CENSYa_0047"/>
<name>A0RTM9_CENSY</name>
<dbReference type="AlphaFoldDB" id="A0RTM9"/>
<dbReference type="HOGENOM" id="CLU_890268_0_0_2"/>
<organism evidence="2 3">
    <name type="scientific">Cenarchaeum symbiosum (strain A)</name>
    <dbReference type="NCBI Taxonomy" id="414004"/>
    <lineage>
        <taxon>Archaea</taxon>
        <taxon>Nitrososphaerota</taxon>
        <taxon>Candidatus Cenarchaeales</taxon>
        <taxon>Candidatus Cenarchaeaceae</taxon>
        <taxon>Candidatus Cenarchaeum</taxon>
    </lineage>
</organism>
<dbReference type="EMBL" id="DP000238">
    <property type="protein sequence ID" value="ABK76696.1"/>
    <property type="molecule type" value="Genomic_DNA"/>
</dbReference>
<keyword evidence="3" id="KW-1185">Reference proteome</keyword>
<dbReference type="EnsemblBacteria" id="ABK76696">
    <property type="protein sequence ID" value="ABK76696"/>
    <property type="gene ID" value="CENSYa_0047"/>
</dbReference>
<gene>
    <name evidence="2" type="ordered locus">CENSYa_0047</name>
</gene>
<dbReference type="KEGG" id="csy:CENSYa_0047"/>
<proteinExistence type="predicted"/>
<feature type="region of interest" description="Disordered" evidence="1">
    <location>
        <begin position="196"/>
        <end position="228"/>
    </location>
</feature>
<sequence>MKGLIFAAVLLITVHAAWGELPILTQEEVDAAMGHKFWLVAWSGNGTLHDSQEVDDSSGIILRDKTRIFEPIYYKYKIPTVIVDAYKFHNSTGANSFWSTSSGEPVFGLMPFRGSSAQTGDCFFASNIEGAVTSCRMDDIIVRAAIHDKYHEHYTYTENMTISADEPTVIMANEMISRISGEQVKVHEVIRPARVESLQPSPADDSAAAGRPGQGVVPLGEDQLDSSPPNHTLEYSCGRDDFGLVTLDGLYINDDTFRGSVPLTVILYDGETALLSDTEEIPHVGISESREFRVHARWDGGFTHCEAHAWIQ</sequence>
<accession>A0RTM9</accession>
<evidence type="ECO:0000256" key="1">
    <source>
        <dbReference type="SAM" id="MobiDB-lite"/>
    </source>
</evidence>